<keyword evidence="2" id="KW-1185">Reference proteome</keyword>
<name>A0AAF1BL35_9TREE</name>
<evidence type="ECO:0000313" key="2">
    <source>
        <dbReference type="Proteomes" id="UP000827549"/>
    </source>
</evidence>
<dbReference type="GeneID" id="87808469"/>
<dbReference type="EMBL" id="CP086717">
    <property type="protein sequence ID" value="WOO81720.1"/>
    <property type="molecule type" value="Genomic_DNA"/>
</dbReference>
<evidence type="ECO:0000313" key="1">
    <source>
        <dbReference type="EMBL" id="WOO81720.1"/>
    </source>
</evidence>
<evidence type="ECO:0008006" key="3">
    <source>
        <dbReference type="Google" id="ProtNLM"/>
    </source>
</evidence>
<dbReference type="AlphaFoldDB" id="A0AAF1BL35"/>
<protein>
    <recommendedName>
        <fullName evidence="3">F-box domain-containing protein</fullName>
    </recommendedName>
</protein>
<dbReference type="Proteomes" id="UP000827549">
    <property type="component" value="Chromosome 4"/>
</dbReference>
<proteinExistence type="predicted"/>
<accession>A0AAF1BL35</accession>
<reference evidence="1" key="1">
    <citation type="submission" date="2023-10" db="EMBL/GenBank/DDBJ databases">
        <authorList>
            <person name="Noh H."/>
        </authorList>
    </citation>
    <scope>NUCLEOTIDE SEQUENCE</scope>
    <source>
        <strain evidence="1">DUCC4014</strain>
    </source>
</reference>
<sequence length="351" mass="40239">MSTHAVIDHTAFPYILDLIFSQADYASLLKWRLTSRGFRARADRLLFSHVILTRDLYRGVSLGPGSTSTSPPILRDKLLPFTPAAVQIFDLDHRHYHGDYKLADFNLGQLTSAHTLRRTGRFVAQLGTHQIPNVTTTVDFFDPYDVPNRYRRRPHLKTNIWLPHRIKRYCLHVDWMGFKGSKNVREWVLVLHSLVSDDEIELGPSNHHDPYPPFIGNILTYMMKVLDRKGSITIVGAEHVTPVQFGGVEDDMSRSSTDLLRATMIKLIHKSFPPGPKRVHAETNTTFLTFTDWFDSLGDKLDVEAYFFDYGYHELCAVCGATVQSDPSRRCRHCRYCCNCPPDSPLWFLSD</sequence>
<gene>
    <name evidence="1" type="ORF">LOC62_04G005240</name>
</gene>
<dbReference type="RefSeq" id="XP_062627752.1">
    <property type="nucleotide sequence ID" value="XM_062771768.1"/>
</dbReference>
<organism evidence="1 2">
    <name type="scientific">Vanrija pseudolonga</name>
    <dbReference type="NCBI Taxonomy" id="143232"/>
    <lineage>
        <taxon>Eukaryota</taxon>
        <taxon>Fungi</taxon>
        <taxon>Dikarya</taxon>
        <taxon>Basidiomycota</taxon>
        <taxon>Agaricomycotina</taxon>
        <taxon>Tremellomycetes</taxon>
        <taxon>Trichosporonales</taxon>
        <taxon>Trichosporonaceae</taxon>
        <taxon>Vanrija</taxon>
    </lineage>
</organism>